<dbReference type="RefSeq" id="WP_121679334.1">
    <property type="nucleotide sequence ID" value="NZ_RCVZ01000002.1"/>
</dbReference>
<dbReference type="Pfam" id="PF01557">
    <property type="entry name" value="FAA_hydrolase"/>
    <property type="match status" value="1"/>
</dbReference>
<dbReference type="GO" id="GO:0018800">
    <property type="term" value="F:5-oxopent-3-ene-1,2,5-tricarboxylate decarboxylase activity"/>
    <property type="evidence" value="ECO:0007669"/>
    <property type="project" value="InterPro"/>
</dbReference>
<feature type="domain" description="Fumarylacetoacetase-like C-terminal" evidence="3">
    <location>
        <begin position="48"/>
        <end position="251"/>
    </location>
</feature>
<accession>A0A3L7K548</accession>
<dbReference type="PANTHER" id="PTHR42796:SF4">
    <property type="entry name" value="FUMARYLACETOACETATE HYDROLASE DOMAIN-CONTAINING PROTEIN 2A"/>
    <property type="match status" value="1"/>
</dbReference>
<reference evidence="4 5" key="1">
    <citation type="submission" date="2018-10" db="EMBL/GenBank/DDBJ databases">
        <title>Falsibacillus sp. genome draft.</title>
        <authorList>
            <person name="Shi S."/>
        </authorList>
    </citation>
    <scope>NUCLEOTIDE SEQUENCE [LARGE SCALE GENOMIC DNA]</scope>
    <source>
        <strain evidence="4 5">GY 10110</strain>
    </source>
</reference>
<name>A0A3L7K548_9BACI</name>
<keyword evidence="2" id="KW-0479">Metal-binding</keyword>
<comment type="similarity">
    <text evidence="1">Belongs to the FAH family.</text>
</comment>
<gene>
    <name evidence="4" type="ORF">D9X91_04325</name>
</gene>
<dbReference type="Proteomes" id="UP000276770">
    <property type="component" value="Unassembled WGS sequence"/>
</dbReference>
<proteinExistence type="inferred from homology"/>
<dbReference type="OrthoDB" id="9805307at2"/>
<evidence type="ECO:0000256" key="2">
    <source>
        <dbReference type="ARBA" id="ARBA00022723"/>
    </source>
</evidence>
<dbReference type="GO" id="GO:0008704">
    <property type="term" value="F:5-carboxymethyl-2-hydroxymuconate delta-isomerase activity"/>
    <property type="evidence" value="ECO:0007669"/>
    <property type="project" value="InterPro"/>
</dbReference>
<evidence type="ECO:0000259" key="3">
    <source>
        <dbReference type="Pfam" id="PF01557"/>
    </source>
</evidence>
<evidence type="ECO:0000256" key="1">
    <source>
        <dbReference type="ARBA" id="ARBA00010211"/>
    </source>
</evidence>
<dbReference type="GO" id="GO:0046872">
    <property type="term" value="F:metal ion binding"/>
    <property type="evidence" value="ECO:0007669"/>
    <property type="project" value="UniProtKB-KW"/>
</dbReference>
<evidence type="ECO:0000313" key="4">
    <source>
        <dbReference type="EMBL" id="RLQ97384.1"/>
    </source>
</evidence>
<evidence type="ECO:0000313" key="5">
    <source>
        <dbReference type="Proteomes" id="UP000276770"/>
    </source>
</evidence>
<keyword evidence="4" id="KW-0413">Isomerase</keyword>
<comment type="caution">
    <text evidence="4">The sequence shown here is derived from an EMBL/GenBank/DDBJ whole genome shotgun (WGS) entry which is preliminary data.</text>
</comment>
<sequence>MPLARAKLNGMFQHCEINVDARQHRFEWNNENLDASEAKWEAPVEGSIYGTLLNFKGALAEMGGKVLNPPYKQPPKAPILYIKTGNTIIGANSTIPMPHDEGKLQVGATVGIVIGKTATRVPEKEAISYVEGYTIVNDISIPHESIYRPPIKYNCRDGFCPVGPWVVKREELDNPDFLTIKVYVNGELVQENTTANLIRPISRLIADVTEFMTLNKGDVLLVGIPEDAPLVKAGDCVRIEVERIGILENTILKDKG</sequence>
<dbReference type="InterPro" id="IPR011234">
    <property type="entry name" value="Fumarylacetoacetase-like_C"/>
</dbReference>
<dbReference type="GO" id="GO:0044281">
    <property type="term" value="P:small molecule metabolic process"/>
    <property type="evidence" value="ECO:0007669"/>
    <property type="project" value="UniProtKB-ARBA"/>
</dbReference>
<dbReference type="AlphaFoldDB" id="A0A3L7K548"/>
<dbReference type="InterPro" id="IPR012686">
    <property type="entry name" value="HPA_isomer/decarb_N"/>
</dbReference>
<dbReference type="NCBIfam" id="TIGR02305">
    <property type="entry name" value="HpaG-N-term"/>
    <property type="match status" value="1"/>
</dbReference>
<organism evidence="4 5">
    <name type="scientific">Falsibacillus albus</name>
    <dbReference type="NCBI Taxonomy" id="2478915"/>
    <lineage>
        <taxon>Bacteria</taxon>
        <taxon>Bacillati</taxon>
        <taxon>Bacillota</taxon>
        <taxon>Bacilli</taxon>
        <taxon>Bacillales</taxon>
        <taxon>Bacillaceae</taxon>
        <taxon>Falsibacillus</taxon>
    </lineage>
</organism>
<dbReference type="InterPro" id="IPR036663">
    <property type="entry name" value="Fumarylacetoacetase_C_sf"/>
</dbReference>
<keyword evidence="5" id="KW-1185">Reference proteome</keyword>
<dbReference type="SUPFAM" id="SSF56529">
    <property type="entry name" value="FAH"/>
    <property type="match status" value="1"/>
</dbReference>
<dbReference type="PANTHER" id="PTHR42796">
    <property type="entry name" value="FUMARYLACETOACETATE HYDROLASE DOMAIN-CONTAINING PROTEIN 2A-RELATED"/>
    <property type="match status" value="1"/>
</dbReference>
<dbReference type="InterPro" id="IPR051121">
    <property type="entry name" value="FAH"/>
</dbReference>
<dbReference type="Gene3D" id="3.90.850.10">
    <property type="entry name" value="Fumarylacetoacetase-like, C-terminal domain"/>
    <property type="match status" value="1"/>
</dbReference>
<protein>
    <submittedName>
        <fullName evidence="4">4-hydroxyphenylacetate isomerase</fullName>
    </submittedName>
</protein>
<dbReference type="EMBL" id="RCVZ01000002">
    <property type="protein sequence ID" value="RLQ97384.1"/>
    <property type="molecule type" value="Genomic_DNA"/>
</dbReference>